<keyword evidence="3" id="KW-1185">Reference proteome</keyword>
<evidence type="ECO:0000313" key="3">
    <source>
        <dbReference type="Proteomes" id="UP000053989"/>
    </source>
</evidence>
<sequence>MIQVRVLNLWCSTALCSCLLRRRSGPMTFYGQFGFICRTLEDSRHISLSVLGSTRIEPQVVLSTARMHRWCLYRSSLIAHRRVNMHSVGVHT</sequence>
<evidence type="ECO:0000313" key="2">
    <source>
        <dbReference type="EMBL" id="KIM54858.1"/>
    </source>
</evidence>
<keyword evidence="1" id="KW-0732">Signal</keyword>
<dbReference type="AlphaFoldDB" id="A0A0C2YZ30"/>
<reference evidence="3" key="2">
    <citation type="submission" date="2015-01" db="EMBL/GenBank/DDBJ databases">
        <title>Evolutionary Origins and Diversification of the Mycorrhizal Mutualists.</title>
        <authorList>
            <consortium name="DOE Joint Genome Institute"/>
            <consortium name="Mycorrhizal Genomics Consortium"/>
            <person name="Kohler A."/>
            <person name="Kuo A."/>
            <person name="Nagy L.G."/>
            <person name="Floudas D."/>
            <person name="Copeland A."/>
            <person name="Barry K.W."/>
            <person name="Cichocki N."/>
            <person name="Veneault-Fourrey C."/>
            <person name="LaButti K."/>
            <person name="Lindquist E.A."/>
            <person name="Lipzen A."/>
            <person name="Lundell T."/>
            <person name="Morin E."/>
            <person name="Murat C."/>
            <person name="Riley R."/>
            <person name="Ohm R."/>
            <person name="Sun H."/>
            <person name="Tunlid A."/>
            <person name="Henrissat B."/>
            <person name="Grigoriev I.V."/>
            <person name="Hibbett D.S."/>
            <person name="Martin F."/>
        </authorList>
    </citation>
    <scope>NUCLEOTIDE SEQUENCE [LARGE SCALE GENOMIC DNA]</scope>
    <source>
        <strain evidence="3">Foug A</strain>
    </source>
</reference>
<evidence type="ECO:0000256" key="1">
    <source>
        <dbReference type="SAM" id="SignalP"/>
    </source>
</evidence>
<name>A0A0C2YZ30_9AGAM</name>
<dbReference type="Proteomes" id="UP000053989">
    <property type="component" value="Unassembled WGS sequence"/>
</dbReference>
<proteinExistence type="predicted"/>
<gene>
    <name evidence="2" type="ORF">SCLCIDRAFT_340569</name>
</gene>
<protein>
    <recommendedName>
        <fullName evidence="4">Secreted protein</fullName>
    </recommendedName>
</protein>
<accession>A0A0C2YZ30</accession>
<dbReference type="PROSITE" id="PS51257">
    <property type="entry name" value="PROKAR_LIPOPROTEIN"/>
    <property type="match status" value="1"/>
</dbReference>
<organism evidence="2 3">
    <name type="scientific">Scleroderma citrinum Foug A</name>
    <dbReference type="NCBI Taxonomy" id="1036808"/>
    <lineage>
        <taxon>Eukaryota</taxon>
        <taxon>Fungi</taxon>
        <taxon>Dikarya</taxon>
        <taxon>Basidiomycota</taxon>
        <taxon>Agaricomycotina</taxon>
        <taxon>Agaricomycetes</taxon>
        <taxon>Agaricomycetidae</taxon>
        <taxon>Boletales</taxon>
        <taxon>Sclerodermatineae</taxon>
        <taxon>Sclerodermataceae</taxon>
        <taxon>Scleroderma</taxon>
    </lineage>
</organism>
<dbReference type="InParanoid" id="A0A0C2YZ30"/>
<reference evidence="2 3" key="1">
    <citation type="submission" date="2014-04" db="EMBL/GenBank/DDBJ databases">
        <authorList>
            <consortium name="DOE Joint Genome Institute"/>
            <person name="Kuo A."/>
            <person name="Kohler A."/>
            <person name="Nagy L.G."/>
            <person name="Floudas D."/>
            <person name="Copeland A."/>
            <person name="Barry K.W."/>
            <person name="Cichocki N."/>
            <person name="Veneault-Fourrey C."/>
            <person name="LaButti K."/>
            <person name="Lindquist E.A."/>
            <person name="Lipzen A."/>
            <person name="Lundell T."/>
            <person name="Morin E."/>
            <person name="Murat C."/>
            <person name="Sun H."/>
            <person name="Tunlid A."/>
            <person name="Henrissat B."/>
            <person name="Grigoriev I.V."/>
            <person name="Hibbett D.S."/>
            <person name="Martin F."/>
            <person name="Nordberg H.P."/>
            <person name="Cantor M.N."/>
            <person name="Hua S.X."/>
        </authorList>
    </citation>
    <scope>NUCLEOTIDE SEQUENCE [LARGE SCALE GENOMIC DNA]</scope>
    <source>
        <strain evidence="2 3">Foug A</strain>
    </source>
</reference>
<feature type="chain" id="PRO_5002159951" description="Secreted protein" evidence="1">
    <location>
        <begin position="17"/>
        <end position="92"/>
    </location>
</feature>
<dbReference type="HOGENOM" id="CLU_2414555_0_0_1"/>
<evidence type="ECO:0008006" key="4">
    <source>
        <dbReference type="Google" id="ProtNLM"/>
    </source>
</evidence>
<dbReference type="EMBL" id="KN822146">
    <property type="protein sequence ID" value="KIM54858.1"/>
    <property type="molecule type" value="Genomic_DNA"/>
</dbReference>
<feature type="signal peptide" evidence="1">
    <location>
        <begin position="1"/>
        <end position="16"/>
    </location>
</feature>